<dbReference type="GO" id="GO:0005524">
    <property type="term" value="F:ATP binding"/>
    <property type="evidence" value="ECO:0007669"/>
    <property type="project" value="UniProtKB-UniRule"/>
</dbReference>
<evidence type="ECO:0000256" key="8">
    <source>
        <dbReference type="ARBA" id="ARBA00022840"/>
    </source>
</evidence>
<dbReference type="InterPro" id="IPR011604">
    <property type="entry name" value="PDDEXK-like_dom_sf"/>
</dbReference>
<comment type="catalytic activity">
    <reaction evidence="14">
        <text>ATP + H2O = ADP + phosphate + H(+)</text>
        <dbReference type="Rhea" id="RHEA:13065"/>
        <dbReference type="ChEBI" id="CHEBI:15377"/>
        <dbReference type="ChEBI" id="CHEBI:15378"/>
        <dbReference type="ChEBI" id="CHEBI:30616"/>
        <dbReference type="ChEBI" id="CHEBI:43474"/>
        <dbReference type="ChEBI" id="CHEBI:456216"/>
        <dbReference type="EC" id="5.6.2.4"/>
    </reaction>
</comment>
<dbReference type="InterPro" id="IPR038726">
    <property type="entry name" value="PDDEXK_AddAB-type"/>
</dbReference>
<evidence type="ECO:0000256" key="15">
    <source>
        <dbReference type="PROSITE-ProRule" id="PRU00560"/>
    </source>
</evidence>
<sequence length="1107" mass="116319">MSDSPLRLLPAPVTALPSPDAGQAALVAAVERGHAAVVLAPPGSGRSTAGLLLAVAQARAGGQVDVLAPSRARADQLRDRLAAHLAHRDGALAARITVRTPVAYALAALRTWAVERDDPYTPPALLTGPRADHLLAELLAADHGPWPAAVPPATRQLPEFRAELRNLFDAVGSVGWNATDLAAAAARYGVAAWEGCARILARYDARAQVGRPDPGRTIELDHVRACTRAAQLLTEWQDLARSQAVRAAVPVPDVLIVDDAQDLTPAAASLVETSAALGARLVLLGDPDQCVESFRGADPRWLGSWARRARAADPTVIGRGGAKAPVRIDLPHRYRADLPLWAAVDRVAALTPLEGDAARRGAAARGQAGPVTQPPTAAGARHEAEPPTGGGPAATSRVEARLLATSHVLPQAVAHRLRARHVRDGVDWADCAIIVRSAAAAHRLARDLVALGVPVVPPAERTPLAANPVVALLLELAGLAARREEIGSATVARLARSALVGLDSLTERRARRWLPAELTDAEALVTLASATAELPADLPGREAWMRLRAILAATAASVALGPREALWEIWQAAGVAERWQAEVLQATGAGAAERLAVAARERDLDAVVALLRRADLWVQARPGGTTAALVRELQSDTVAMDSLARSAQLPPSVEVLTPAGAVGRSWDTVIVADLAEGQWPNPRVRDTFLQAGLVRALARTQTPVGAEALPQSVAENIADEARLLVAAASRATRLLVAYGYDGEAGGPSRFLPVLAGGQVVDAAILAAETSGSLRPVDVSLPHYAAALRRALLTDWRPASPEGDPPPPAAPDPRAQLLALLARAGVPGAEPAQWRALSTPTTSAGLRAPGQGVTVSPSAVEWALKCPARWALTSHGGQVGTSTAQTTGTLVHQFAEDYPTAAQADDLRAALATWSAAQEPQGLEEARTVAQVLAMGELLADYIESIPGPVLAEQRLRFTVGDVTVSGRLDRVEILDDGVVRVVDFKTGAKDTDHAVVQDNGRRDLARLVGNPQLGLYQYGIARGGLVGQRAVTECADARLVNLRDPIRGRARVQNQAPLTDPQWVEDLLREVGALLRGAQFPALPGEHCRSCPVKTSCPAQGEGRRIR</sequence>
<dbReference type="GO" id="GO:0000725">
    <property type="term" value="P:recombinational repair"/>
    <property type="evidence" value="ECO:0007669"/>
    <property type="project" value="TreeGrafter"/>
</dbReference>
<dbReference type="EC" id="5.6.2.4" evidence="13"/>
<keyword evidence="11" id="KW-0413">Isomerase</keyword>
<evidence type="ECO:0000313" key="19">
    <source>
        <dbReference type="EMBL" id="OKL51649.1"/>
    </source>
</evidence>
<dbReference type="Pfam" id="PF00580">
    <property type="entry name" value="UvrD-helicase"/>
    <property type="match status" value="1"/>
</dbReference>
<dbReference type="PROSITE" id="PS51217">
    <property type="entry name" value="UVRD_HELICASE_CTER"/>
    <property type="match status" value="1"/>
</dbReference>
<proteinExistence type="inferred from homology"/>
<feature type="binding site" evidence="15">
    <location>
        <begin position="40"/>
        <end position="47"/>
    </location>
    <ligand>
        <name>ATP</name>
        <dbReference type="ChEBI" id="CHEBI:30616"/>
    </ligand>
</feature>
<evidence type="ECO:0000256" key="14">
    <source>
        <dbReference type="ARBA" id="ARBA00048988"/>
    </source>
</evidence>
<comment type="catalytic activity">
    <reaction evidence="12">
        <text>Couples ATP hydrolysis with the unwinding of duplex DNA by translocating in the 3'-5' direction.</text>
        <dbReference type="EC" id="5.6.2.4"/>
    </reaction>
</comment>
<feature type="domain" description="UvrD-like helicase ATP-binding" evidence="17">
    <location>
        <begin position="19"/>
        <end position="337"/>
    </location>
</feature>
<protein>
    <recommendedName>
        <fullName evidence="13">DNA 3'-5' helicase</fullName>
        <ecNumber evidence="13">5.6.2.4</ecNumber>
    </recommendedName>
</protein>
<keyword evidence="6 15" id="KW-0347">Helicase</keyword>
<evidence type="ECO:0000256" key="1">
    <source>
        <dbReference type="ARBA" id="ARBA00009922"/>
    </source>
</evidence>
<keyword evidence="5 15" id="KW-0378">Hydrolase</keyword>
<dbReference type="GO" id="GO:0033202">
    <property type="term" value="C:DNA helicase complex"/>
    <property type="evidence" value="ECO:0007669"/>
    <property type="project" value="TreeGrafter"/>
</dbReference>
<comment type="similarity">
    <text evidence="1">Belongs to the helicase family. UvrD subfamily.</text>
</comment>
<evidence type="ECO:0000256" key="3">
    <source>
        <dbReference type="ARBA" id="ARBA00022741"/>
    </source>
</evidence>
<keyword evidence="20" id="KW-1185">Reference proteome</keyword>
<evidence type="ECO:0000256" key="12">
    <source>
        <dbReference type="ARBA" id="ARBA00034617"/>
    </source>
</evidence>
<dbReference type="InterPro" id="IPR014016">
    <property type="entry name" value="UvrD-like_ATP-bd"/>
</dbReference>
<dbReference type="Gene3D" id="3.40.50.300">
    <property type="entry name" value="P-loop containing nucleotide triphosphate hydrolases"/>
    <property type="match status" value="2"/>
</dbReference>
<dbReference type="Gene3D" id="1.10.10.160">
    <property type="match status" value="1"/>
</dbReference>
<dbReference type="EMBL" id="MQVS01000005">
    <property type="protein sequence ID" value="OKL51649.1"/>
    <property type="molecule type" value="Genomic_DNA"/>
</dbReference>
<dbReference type="Gene3D" id="1.10.486.10">
    <property type="entry name" value="PCRA, domain 4"/>
    <property type="match status" value="1"/>
</dbReference>
<dbReference type="InterPro" id="IPR027417">
    <property type="entry name" value="P-loop_NTPase"/>
</dbReference>
<dbReference type="InterPro" id="IPR014017">
    <property type="entry name" value="DNA_helicase_UvrD-like_C"/>
</dbReference>
<dbReference type="OrthoDB" id="5240387at2"/>
<keyword evidence="8 15" id="KW-0067">ATP-binding</keyword>
<evidence type="ECO:0000256" key="5">
    <source>
        <dbReference type="ARBA" id="ARBA00022801"/>
    </source>
</evidence>
<evidence type="ECO:0000256" key="13">
    <source>
        <dbReference type="ARBA" id="ARBA00034808"/>
    </source>
</evidence>
<dbReference type="PANTHER" id="PTHR11070:SF59">
    <property type="entry name" value="DNA 3'-5' HELICASE"/>
    <property type="match status" value="1"/>
</dbReference>
<dbReference type="InterPro" id="IPR013986">
    <property type="entry name" value="DExx_box_DNA_helicase_dom_sf"/>
</dbReference>
<dbReference type="STRING" id="52770.BSZ40_05690"/>
<dbReference type="InParanoid" id="A0A1Q5PW29"/>
<dbReference type="AlphaFoldDB" id="A0A1Q5PW29"/>
<dbReference type="Gene3D" id="3.90.320.10">
    <property type="match status" value="1"/>
</dbReference>
<evidence type="ECO:0000256" key="2">
    <source>
        <dbReference type="ARBA" id="ARBA00022722"/>
    </source>
</evidence>
<evidence type="ECO:0000256" key="4">
    <source>
        <dbReference type="ARBA" id="ARBA00022763"/>
    </source>
</evidence>
<evidence type="ECO:0000259" key="17">
    <source>
        <dbReference type="PROSITE" id="PS51198"/>
    </source>
</evidence>
<dbReference type="Pfam" id="PF12705">
    <property type="entry name" value="PDDEXK_1"/>
    <property type="match status" value="1"/>
</dbReference>
<keyword evidence="9" id="KW-0238">DNA-binding</keyword>
<evidence type="ECO:0000256" key="16">
    <source>
        <dbReference type="SAM" id="MobiDB-lite"/>
    </source>
</evidence>
<organism evidence="19 20">
    <name type="scientific">Buchananella hordeovulneris</name>
    <dbReference type="NCBI Taxonomy" id="52770"/>
    <lineage>
        <taxon>Bacteria</taxon>
        <taxon>Bacillati</taxon>
        <taxon>Actinomycetota</taxon>
        <taxon>Actinomycetes</taxon>
        <taxon>Actinomycetales</taxon>
        <taxon>Actinomycetaceae</taxon>
        <taxon>Buchananella</taxon>
    </lineage>
</organism>
<feature type="compositionally biased region" description="Low complexity" evidence="16">
    <location>
        <begin position="360"/>
        <end position="369"/>
    </location>
</feature>
<evidence type="ECO:0000313" key="20">
    <source>
        <dbReference type="Proteomes" id="UP000185612"/>
    </source>
</evidence>
<dbReference type="PROSITE" id="PS51198">
    <property type="entry name" value="UVRD_HELICASE_ATP_BIND"/>
    <property type="match status" value="1"/>
</dbReference>
<dbReference type="SUPFAM" id="SSF52540">
    <property type="entry name" value="P-loop containing nucleoside triphosphate hydrolases"/>
    <property type="match status" value="1"/>
</dbReference>
<feature type="region of interest" description="Disordered" evidence="16">
    <location>
        <begin position="359"/>
        <end position="394"/>
    </location>
</feature>
<keyword evidence="4" id="KW-0227">DNA damage</keyword>
<dbReference type="GO" id="GO:0003677">
    <property type="term" value="F:DNA binding"/>
    <property type="evidence" value="ECO:0007669"/>
    <property type="project" value="UniProtKB-KW"/>
</dbReference>
<evidence type="ECO:0000256" key="9">
    <source>
        <dbReference type="ARBA" id="ARBA00023125"/>
    </source>
</evidence>
<evidence type="ECO:0000259" key="18">
    <source>
        <dbReference type="PROSITE" id="PS51217"/>
    </source>
</evidence>
<keyword evidence="10" id="KW-0234">DNA repair</keyword>
<accession>A0A1Q5PW29</accession>
<dbReference type="InterPro" id="IPR000212">
    <property type="entry name" value="DNA_helicase_UvrD/REP"/>
</dbReference>
<keyword evidence="2" id="KW-0540">Nuclease</keyword>
<gene>
    <name evidence="19" type="ORF">BSZ40_05690</name>
</gene>
<keyword evidence="3 15" id="KW-0547">Nucleotide-binding</keyword>
<dbReference type="RefSeq" id="WP_073824182.1">
    <property type="nucleotide sequence ID" value="NZ_MQVS01000005.1"/>
</dbReference>
<dbReference type="GO" id="GO:0004527">
    <property type="term" value="F:exonuclease activity"/>
    <property type="evidence" value="ECO:0007669"/>
    <property type="project" value="UniProtKB-KW"/>
</dbReference>
<name>A0A1Q5PW29_9ACTO</name>
<evidence type="ECO:0000256" key="11">
    <source>
        <dbReference type="ARBA" id="ARBA00023235"/>
    </source>
</evidence>
<evidence type="ECO:0000256" key="10">
    <source>
        <dbReference type="ARBA" id="ARBA00023204"/>
    </source>
</evidence>
<dbReference type="GO" id="GO:0005829">
    <property type="term" value="C:cytosol"/>
    <property type="evidence" value="ECO:0007669"/>
    <property type="project" value="TreeGrafter"/>
</dbReference>
<dbReference type="Proteomes" id="UP000185612">
    <property type="component" value="Unassembled WGS sequence"/>
</dbReference>
<comment type="caution">
    <text evidence="19">The sequence shown here is derived from an EMBL/GenBank/DDBJ whole genome shotgun (WGS) entry which is preliminary data.</text>
</comment>
<keyword evidence="7" id="KW-0269">Exonuclease</keyword>
<evidence type="ECO:0000256" key="7">
    <source>
        <dbReference type="ARBA" id="ARBA00022839"/>
    </source>
</evidence>
<dbReference type="PANTHER" id="PTHR11070">
    <property type="entry name" value="UVRD / RECB / PCRA DNA HELICASE FAMILY MEMBER"/>
    <property type="match status" value="1"/>
</dbReference>
<reference evidence="20" key="1">
    <citation type="submission" date="2016-12" db="EMBL/GenBank/DDBJ databases">
        <authorList>
            <person name="Meng X."/>
        </authorList>
    </citation>
    <scope>NUCLEOTIDE SEQUENCE [LARGE SCALE GENOMIC DNA]</scope>
    <source>
        <strain evidence="20">DSM 20732</strain>
    </source>
</reference>
<feature type="domain" description="UvrD-like helicase C-terminal" evidence="18">
    <location>
        <begin position="362"/>
        <end position="663"/>
    </location>
</feature>
<evidence type="ECO:0000256" key="6">
    <source>
        <dbReference type="ARBA" id="ARBA00022806"/>
    </source>
</evidence>
<dbReference type="GO" id="GO:0043138">
    <property type="term" value="F:3'-5' DNA helicase activity"/>
    <property type="evidence" value="ECO:0007669"/>
    <property type="project" value="UniProtKB-EC"/>
</dbReference>